<dbReference type="PANTHER" id="PTHR47332:SF2">
    <property type="entry name" value="SET-6"/>
    <property type="match status" value="1"/>
</dbReference>
<dbReference type="InterPro" id="IPR046341">
    <property type="entry name" value="SET_dom_sf"/>
</dbReference>
<comment type="caution">
    <text evidence="2">The sequence shown here is derived from an EMBL/GenBank/DDBJ whole genome shotgun (WGS) entry which is preliminary data.</text>
</comment>
<dbReference type="PROSITE" id="PS50280">
    <property type="entry name" value="SET"/>
    <property type="match status" value="1"/>
</dbReference>
<reference evidence="2 3" key="1">
    <citation type="submission" date="2021-08" db="EMBL/GenBank/DDBJ databases">
        <title>Draft Genome Sequence of Phanerochaete sordida strain YK-624.</title>
        <authorList>
            <person name="Mori T."/>
            <person name="Dohra H."/>
            <person name="Suzuki T."/>
            <person name="Kawagishi H."/>
            <person name="Hirai H."/>
        </authorList>
    </citation>
    <scope>NUCLEOTIDE SEQUENCE [LARGE SCALE GENOMIC DNA]</scope>
    <source>
        <strain evidence="2 3">YK-624</strain>
    </source>
</reference>
<keyword evidence="3" id="KW-1185">Reference proteome</keyword>
<dbReference type="AlphaFoldDB" id="A0A9P3FZE9"/>
<name>A0A9P3FZE9_9APHY</name>
<organism evidence="2 3">
    <name type="scientific">Phanerochaete sordida</name>
    <dbReference type="NCBI Taxonomy" id="48140"/>
    <lineage>
        <taxon>Eukaryota</taxon>
        <taxon>Fungi</taxon>
        <taxon>Dikarya</taxon>
        <taxon>Basidiomycota</taxon>
        <taxon>Agaricomycotina</taxon>
        <taxon>Agaricomycetes</taxon>
        <taxon>Polyporales</taxon>
        <taxon>Phanerochaetaceae</taxon>
        <taxon>Phanerochaete</taxon>
    </lineage>
</organism>
<dbReference type="CDD" id="cd20071">
    <property type="entry name" value="SET_SMYD"/>
    <property type="match status" value="1"/>
</dbReference>
<protein>
    <submittedName>
        <fullName evidence="2">SET domain-containing protein</fullName>
    </submittedName>
</protein>
<evidence type="ECO:0000313" key="2">
    <source>
        <dbReference type="EMBL" id="GJE85145.1"/>
    </source>
</evidence>
<dbReference type="PANTHER" id="PTHR47332">
    <property type="entry name" value="SET DOMAIN-CONTAINING PROTEIN 5"/>
    <property type="match status" value="1"/>
</dbReference>
<dbReference type="Pfam" id="PF00856">
    <property type="entry name" value="SET"/>
    <property type="match status" value="1"/>
</dbReference>
<sequence>MTTASKNFLSGNASFLSLTATSTPSMTPSTTPAASIEEQEETFFVQDVPGKGRAIVAARTVKRGEFLFSEPPLFTLNPSPTNSQILGALAKCTRDEQRQYFTLANSYRKLLPALAIWETNFLLLGNGTHPKAMPQPTGDLAGIFLLASRFNSSCTPNVSKSWDEIRNVMVFRTLRDVQEGEELCFNYCDVLTTQDERKRVLLREFGFECICDACRLEGEELAESDRRRTSILRLFDEVGRCAKEPTLGIRKIKLALRMLKEESLIHYEASFCYDAFQFCVLVSDFVNAKAWIRKAWEVSCITSGPDSTAARMFKVYWANPRSHTLAAALPKATLSGPD</sequence>
<gene>
    <name evidence="2" type="ORF">PsYK624_012230</name>
</gene>
<dbReference type="OrthoDB" id="265717at2759"/>
<feature type="domain" description="SET" evidence="1">
    <location>
        <begin position="38"/>
        <end position="188"/>
    </location>
</feature>
<dbReference type="EMBL" id="BPQB01000002">
    <property type="protein sequence ID" value="GJE85145.1"/>
    <property type="molecule type" value="Genomic_DNA"/>
</dbReference>
<dbReference type="SMART" id="SM00317">
    <property type="entry name" value="SET"/>
    <property type="match status" value="1"/>
</dbReference>
<accession>A0A9P3FZE9</accession>
<dbReference type="Gene3D" id="2.170.270.10">
    <property type="entry name" value="SET domain"/>
    <property type="match status" value="1"/>
</dbReference>
<evidence type="ECO:0000313" key="3">
    <source>
        <dbReference type="Proteomes" id="UP000703269"/>
    </source>
</evidence>
<dbReference type="InterPro" id="IPR053185">
    <property type="entry name" value="SET_domain_protein"/>
</dbReference>
<dbReference type="SUPFAM" id="SSF82199">
    <property type="entry name" value="SET domain"/>
    <property type="match status" value="1"/>
</dbReference>
<dbReference type="Proteomes" id="UP000703269">
    <property type="component" value="Unassembled WGS sequence"/>
</dbReference>
<dbReference type="InterPro" id="IPR001214">
    <property type="entry name" value="SET_dom"/>
</dbReference>
<proteinExistence type="predicted"/>
<evidence type="ECO:0000259" key="1">
    <source>
        <dbReference type="PROSITE" id="PS50280"/>
    </source>
</evidence>